<keyword evidence="3" id="KW-1185">Reference proteome</keyword>
<dbReference type="InterPro" id="IPR012942">
    <property type="entry name" value="SRR1-like"/>
</dbReference>
<dbReference type="AlphaFoldDB" id="A0AAN6T6L7"/>
<accession>A0AAN6T6L7</accession>
<reference evidence="2" key="1">
    <citation type="journal article" date="2023" name="Mol. Phylogenet. Evol.">
        <title>Genome-scale phylogeny and comparative genomics of the fungal order Sordariales.</title>
        <authorList>
            <person name="Hensen N."/>
            <person name="Bonometti L."/>
            <person name="Westerberg I."/>
            <person name="Brannstrom I.O."/>
            <person name="Guillou S."/>
            <person name="Cros-Aarteil S."/>
            <person name="Calhoun S."/>
            <person name="Haridas S."/>
            <person name="Kuo A."/>
            <person name="Mondo S."/>
            <person name="Pangilinan J."/>
            <person name="Riley R."/>
            <person name="LaButti K."/>
            <person name="Andreopoulos B."/>
            <person name="Lipzen A."/>
            <person name="Chen C."/>
            <person name="Yan M."/>
            <person name="Daum C."/>
            <person name="Ng V."/>
            <person name="Clum A."/>
            <person name="Steindorff A."/>
            <person name="Ohm R.A."/>
            <person name="Martin F."/>
            <person name="Silar P."/>
            <person name="Natvig D.O."/>
            <person name="Lalanne C."/>
            <person name="Gautier V."/>
            <person name="Ament-Velasquez S.L."/>
            <person name="Kruys A."/>
            <person name="Hutchinson M.I."/>
            <person name="Powell A.J."/>
            <person name="Barry K."/>
            <person name="Miller A.N."/>
            <person name="Grigoriev I.V."/>
            <person name="Debuchy R."/>
            <person name="Gladieux P."/>
            <person name="Hiltunen Thoren M."/>
            <person name="Johannesson H."/>
        </authorList>
    </citation>
    <scope>NUCLEOTIDE SEQUENCE</scope>
    <source>
        <strain evidence="2">CBS 757.83</strain>
    </source>
</reference>
<gene>
    <name evidence="2" type="ORF">N658DRAFT_503963</name>
</gene>
<dbReference type="Proteomes" id="UP001305647">
    <property type="component" value="Unassembled WGS sequence"/>
</dbReference>
<dbReference type="EMBL" id="MU863625">
    <property type="protein sequence ID" value="KAK4105897.1"/>
    <property type="molecule type" value="Genomic_DNA"/>
</dbReference>
<dbReference type="PANTHER" id="PTHR42080:SF3">
    <property type="entry name" value="SRR1-LIKE DOMAIN-CONTAINING PROTEIN"/>
    <property type="match status" value="1"/>
</dbReference>
<feature type="domain" description="SRR1-like" evidence="1">
    <location>
        <begin position="1"/>
        <end position="67"/>
    </location>
</feature>
<protein>
    <recommendedName>
        <fullName evidence="1">SRR1-like domain-containing protein</fullName>
    </recommendedName>
</protein>
<sequence>MVQHALVLVVRDAVEKAGHRAPGTIKCYAQDPRYVPLDEQLLGQAGITVLDDPRAWLQVDEGSVVVGICPTIAFEDIIADIARPVAMVMQDPSTGRPISPRTEAMLTDEYVKLDFDEHEEFTWGVVFVKKAAMRQVDQPRHTPN</sequence>
<dbReference type="PANTHER" id="PTHR42080">
    <property type="entry name" value="SRR1 DOMAIN-CONTAINING PROTEIN"/>
    <property type="match status" value="1"/>
</dbReference>
<reference evidence="2" key="2">
    <citation type="submission" date="2023-05" db="EMBL/GenBank/DDBJ databases">
        <authorList>
            <consortium name="Lawrence Berkeley National Laboratory"/>
            <person name="Steindorff A."/>
            <person name="Hensen N."/>
            <person name="Bonometti L."/>
            <person name="Westerberg I."/>
            <person name="Brannstrom I.O."/>
            <person name="Guillou S."/>
            <person name="Cros-Aarteil S."/>
            <person name="Calhoun S."/>
            <person name="Haridas S."/>
            <person name="Kuo A."/>
            <person name="Mondo S."/>
            <person name="Pangilinan J."/>
            <person name="Riley R."/>
            <person name="Labutti K."/>
            <person name="Andreopoulos B."/>
            <person name="Lipzen A."/>
            <person name="Chen C."/>
            <person name="Yanf M."/>
            <person name="Daum C."/>
            <person name="Ng V."/>
            <person name="Clum A."/>
            <person name="Ohm R."/>
            <person name="Martin F."/>
            <person name="Silar P."/>
            <person name="Natvig D."/>
            <person name="Lalanne C."/>
            <person name="Gautier V."/>
            <person name="Ament-Velasquez S.L."/>
            <person name="Kruys A."/>
            <person name="Hutchinson M.I."/>
            <person name="Powell A.J."/>
            <person name="Barry K."/>
            <person name="Miller A.N."/>
            <person name="Grigoriev I.V."/>
            <person name="Debuchy R."/>
            <person name="Gladieux P."/>
            <person name="Thoren M.H."/>
            <person name="Johannesson H."/>
        </authorList>
    </citation>
    <scope>NUCLEOTIDE SEQUENCE</scope>
    <source>
        <strain evidence="2">CBS 757.83</strain>
    </source>
</reference>
<evidence type="ECO:0000259" key="1">
    <source>
        <dbReference type="Pfam" id="PF07985"/>
    </source>
</evidence>
<comment type="caution">
    <text evidence="2">The sequence shown here is derived from an EMBL/GenBank/DDBJ whole genome shotgun (WGS) entry which is preliminary data.</text>
</comment>
<name>A0AAN6T6L7_9PEZI</name>
<dbReference type="Pfam" id="PF07985">
    <property type="entry name" value="SRR1"/>
    <property type="match status" value="1"/>
</dbReference>
<evidence type="ECO:0000313" key="3">
    <source>
        <dbReference type="Proteomes" id="UP001305647"/>
    </source>
</evidence>
<proteinExistence type="predicted"/>
<organism evidence="2 3">
    <name type="scientific">Parathielavia hyrcaniae</name>
    <dbReference type="NCBI Taxonomy" id="113614"/>
    <lineage>
        <taxon>Eukaryota</taxon>
        <taxon>Fungi</taxon>
        <taxon>Dikarya</taxon>
        <taxon>Ascomycota</taxon>
        <taxon>Pezizomycotina</taxon>
        <taxon>Sordariomycetes</taxon>
        <taxon>Sordariomycetidae</taxon>
        <taxon>Sordariales</taxon>
        <taxon>Chaetomiaceae</taxon>
        <taxon>Parathielavia</taxon>
    </lineage>
</organism>
<evidence type="ECO:0000313" key="2">
    <source>
        <dbReference type="EMBL" id="KAK4105897.1"/>
    </source>
</evidence>